<dbReference type="GO" id="GO:0005634">
    <property type="term" value="C:nucleus"/>
    <property type="evidence" value="ECO:0007669"/>
    <property type="project" value="UniProtKB-SubCell"/>
</dbReference>
<evidence type="ECO:0000313" key="5">
    <source>
        <dbReference type="Proteomes" id="UP000614601"/>
    </source>
</evidence>
<dbReference type="GO" id="GO:0003700">
    <property type="term" value="F:DNA-binding transcription factor activity"/>
    <property type="evidence" value="ECO:0007669"/>
    <property type="project" value="InterPro"/>
</dbReference>
<accession>A0A811KHC0</accession>
<name>A0A811KHC0_9BILA</name>
<comment type="subcellular location">
    <subcellularLocation>
        <location evidence="1">Nucleus</location>
    </subcellularLocation>
</comment>
<dbReference type="InterPro" id="IPR005542">
    <property type="entry name" value="PBX_PBC_dom"/>
</dbReference>
<evidence type="ECO:0000256" key="2">
    <source>
        <dbReference type="SAM" id="MobiDB-lite"/>
    </source>
</evidence>
<feature type="region of interest" description="Disordered" evidence="2">
    <location>
        <begin position="1"/>
        <end position="27"/>
    </location>
</feature>
<dbReference type="Proteomes" id="UP000783686">
    <property type="component" value="Unassembled WGS sequence"/>
</dbReference>
<dbReference type="EMBL" id="CAJFCW020000003">
    <property type="protein sequence ID" value="CAG9103191.1"/>
    <property type="molecule type" value="Genomic_DNA"/>
</dbReference>
<feature type="domain" description="PBC" evidence="3">
    <location>
        <begin position="37"/>
        <end position="190"/>
    </location>
</feature>
<organism evidence="4 5">
    <name type="scientific">Bursaphelenchus okinawaensis</name>
    <dbReference type="NCBI Taxonomy" id="465554"/>
    <lineage>
        <taxon>Eukaryota</taxon>
        <taxon>Metazoa</taxon>
        <taxon>Ecdysozoa</taxon>
        <taxon>Nematoda</taxon>
        <taxon>Chromadorea</taxon>
        <taxon>Rhabditida</taxon>
        <taxon>Tylenchina</taxon>
        <taxon>Tylenchomorpha</taxon>
        <taxon>Aphelenchoidea</taxon>
        <taxon>Aphelenchoididae</taxon>
        <taxon>Bursaphelenchus</taxon>
    </lineage>
</organism>
<dbReference type="EMBL" id="CAJFDH010000003">
    <property type="protein sequence ID" value="CAD5214738.1"/>
    <property type="molecule type" value="Genomic_DNA"/>
</dbReference>
<sequence length="202" mass="23323">MQQSSKMNALVGEDRPLFEPPKPSEKTVPTLSSLLEELWNQSKDDNLAQVAKEVKSSKYFNALRSVLEDRKRELSFRFMSFEHAKLEEQSNSLKKSTQDCLDAIACIDKDSNNEAVQIVDDYLQKGNQDLQTHIHQLSQAVWTHECQLERVLQNHSKIRPISVADVENGKRNLKVKFLIYGNQVQNDFCNFALLSSTYFMRR</sequence>
<evidence type="ECO:0000256" key="1">
    <source>
        <dbReference type="ARBA" id="ARBA00004123"/>
    </source>
</evidence>
<dbReference type="Pfam" id="PF03792">
    <property type="entry name" value="PBC"/>
    <property type="match status" value="1"/>
</dbReference>
<reference evidence="4" key="1">
    <citation type="submission" date="2020-09" db="EMBL/GenBank/DDBJ databases">
        <authorList>
            <person name="Kikuchi T."/>
        </authorList>
    </citation>
    <scope>NUCLEOTIDE SEQUENCE</scope>
    <source>
        <strain evidence="4">SH1</strain>
    </source>
</reference>
<evidence type="ECO:0000259" key="3">
    <source>
        <dbReference type="Pfam" id="PF03792"/>
    </source>
</evidence>
<gene>
    <name evidence="4" type="ORF">BOKJ2_LOCUS5743</name>
</gene>
<dbReference type="AlphaFoldDB" id="A0A811KHC0"/>
<comment type="caution">
    <text evidence="4">The sequence shown here is derived from an EMBL/GenBank/DDBJ whole genome shotgun (WGS) entry which is preliminary data.</text>
</comment>
<keyword evidence="5" id="KW-1185">Reference proteome</keyword>
<evidence type="ECO:0000313" key="4">
    <source>
        <dbReference type="EMBL" id="CAD5214738.1"/>
    </source>
</evidence>
<protein>
    <recommendedName>
        <fullName evidence="3">PBC domain-containing protein</fullName>
    </recommendedName>
</protein>
<dbReference type="Proteomes" id="UP000614601">
    <property type="component" value="Unassembled WGS sequence"/>
</dbReference>
<feature type="compositionally biased region" description="Basic and acidic residues" evidence="2">
    <location>
        <begin position="12"/>
        <end position="25"/>
    </location>
</feature>
<proteinExistence type="predicted"/>